<dbReference type="AlphaFoldDB" id="A0AAV0WP85"/>
<name>A0AAV0WP85_9HEMI</name>
<evidence type="ECO:0000256" key="1">
    <source>
        <dbReference type="SAM" id="MobiDB-lite"/>
    </source>
</evidence>
<evidence type="ECO:0000313" key="2">
    <source>
        <dbReference type="EMBL" id="CAI6357725.1"/>
    </source>
</evidence>
<proteinExistence type="predicted"/>
<feature type="compositionally biased region" description="Polar residues" evidence="1">
    <location>
        <begin position="130"/>
        <end position="142"/>
    </location>
</feature>
<reference evidence="2 3" key="1">
    <citation type="submission" date="2023-01" db="EMBL/GenBank/DDBJ databases">
        <authorList>
            <person name="Whitehead M."/>
        </authorList>
    </citation>
    <scope>NUCLEOTIDE SEQUENCE [LARGE SCALE GENOMIC DNA]</scope>
</reference>
<dbReference type="Proteomes" id="UP001160148">
    <property type="component" value="Unassembled WGS sequence"/>
</dbReference>
<keyword evidence="3" id="KW-1185">Reference proteome</keyword>
<sequence>MGSHHELEINIPDCRIYNVDNVLELVKVKNILATEGLEDPWLREEKEEEPKNNATEIDDEGYCIQPSEQWTVDKKETFDASSDSDCFKYRASDTKTVNWKFAELTQYSESQCSGSLKVGFEILDGEPDPKSSTQHSTVSSDC</sequence>
<gene>
    <name evidence="2" type="ORF">MEUPH1_LOCUS13321</name>
</gene>
<organism evidence="2 3">
    <name type="scientific">Macrosiphum euphorbiae</name>
    <name type="common">potato aphid</name>
    <dbReference type="NCBI Taxonomy" id="13131"/>
    <lineage>
        <taxon>Eukaryota</taxon>
        <taxon>Metazoa</taxon>
        <taxon>Ecdysozoa</taxon>
        <taxon>Arthropoda</taxon>
        <taxon>Hexapoda</taxon>
        <taxon>Insecta</taxon>
        <taxon>Pterygota</taxon>
        <taxon>Neoptera</taxon>
        <taxon>Paraneoptera</taxon>
        <taxon>Hemiptera</taxon>
        <taxon>Sternorrhyncha</taxon>
        <taxon>Aphidomorpha</taxon>
        <taxon>Aphidoidea</taxon>
        <taxon>Aphididae</taxon>
        <taxon>Macrosiphini</taxon>
        <taxon>Macrosiphum</taxon>
    </lineage>
</organism>
<accession>A0AAV0WP85</accession>
<protein>
    <submittedName>
        <fullName evidence="2">Uncharacterized protein</fullName>
    </submittedName>
</protein>
<comment type="caution">
    <text evidence="2">The sequence shown here is derived from an EMBL/GenBank/DDBJ whole genome shotgun (WGS) entry which is preliminary data.</text>
</comment>
<dbReference type="EMBL" id="CARXXK010000002">
    <property type="protein sequence ID" value="CAI6357725.1"/>
    <property type="molecule type" value="Genomic_DNA"/>
</dbReference>
<feature type="region of interest" description="Disordered" evidence="1">
    <location>
        <begin position="123"/>
        <end position="142"/>
    </location>
</feature>
<evidence type="ECO:0000313" key="3">
    <source>
        <dbReference type="Proteomes" id="UP001160148"/>
    </source>
</evidence>